<name>A0ABR7SLY4_9ACTN</name>
<dbReference type="EMBL" id="JACTVJ010000011">
    <property type="protein sequence ID" value="MBC9715705.1"/>
    <property type="molecule type" value="Genomic_DNA"/>
</dbReference>
<dbReference type="NCBIfam" id="TIGR02570">
    <property type="entry name" value="cas7_GSU0053"/>
    <property type="match status" value="1"/>
</dbReference>
<sequence>MKDVYERLLAAASLRSADGAIRVVSDYEPLGGIGTPLFPPTVKVKATDAAGYLVEPRYVDGEETKVVLLDQRQSQANRCEAALLDAVRGGEVFIPHLEMATESEGMPVRMTSLDAPHRSRDAYFRDSVDSSGTKFDDTEAGAALRDASARDVSAYLRLVPSDLAYGVWDSHRKRRIQVKIPRTYTSEMVGVAPLVGVRAAGRVDRLNLAGDTVELTESGWAPPAGGKPKKGAKTARMSELGHGMIPPSEGLGGVSVTSVQRSATISLAQLSMLRFGSADEEYAEAARALVASIALLGDRLAFASPALRLRSGCDLLMISERVEWVQRGSNGRPVTEPFELSTPREAVELFRIAVERAHKAGVEWAASPLVVHPNASLQQAIDKSYVIAGIGEAESE</sequence>
<dbReference type="InterPro" id="IPR013403">
    <property type="entry name" value="CRISPR-assoc_prot_Csb1/Cas7u"/>
</dbReference>
<evidence type="ECO:0000313" key="1">
    <source>
        <dbReference type="EMBL" id="MBC9715705.1"/>
    </source>
</evidence>
<reference evidence="1 2" key="1">
    <citation type="submission" date="2020-08" db="EMBL/GenBank/DDBJ databases">
        <title>Genemic of Streptomyces polyaspartic.</title>
        <authorList>
            <person name="Liu W."/>
        </authorList>
    </citation>
    <scope>NUCLEOTIDE SEQUENCE [LARGE SCALE GENOMIC DNA]</scope>
    <source>
        <strain evidence="1 2">TRM66268-LWL</strain>
    </source>
</reference>
<dbReference type="Proteomes" id="UP000642284">
    <property type="component" value="Unassembled WGS sequence"/>
</dbReference>
<proteinExistence type="predicted"/>
<evidence type="ECO:0000313" key="2">
    <source>
        <dbReference type="Proteomes" id="UP000642284"/>
    </source>
</evidence>
<keyword evidence="2" id="KW-1185">Reference proteome</keyword>
<comment type="caution">
    <text evidence="1">The sequence shown here is derived from an EMBL/GenBank/DDBJ whole genome shotgun (WGS) entry which is preliminary data.</text>
</comment>
<accession>A0ABR7SLY4</accession>
<dbReference type="Pfam" id="PF09617">
    <property type="entry name" value="Cas_GSU0053"/>
    <property type="match status" value="1"/>
</dbReference>
<dbReference type="RefSeq" id="WP_187816137.1">
    <property type="nucleotide sequence ID" value="NZ_JACTVJ010000011.1"/>
</dbReference>
<protein>
    <submittedName>
        <fullName evidence="1">Type I-U CRISPR-associated protein Cas7</fullName>
    </submittedName>
</protein>
<gene>
    <name evidence="1" type="primary">cas7u</name>
    <name evidence="1" type="ORF">H9Y04_24475</name>
</gene>
<organism evidence="1 2">
    <name type="scientific">Streptomyces polyasparticus</name>
    <dbReference type="NCBI Taxonomy" id="2767826"/>
    <lineage>
        <taxon>Bacteria</taxon>
        <taxon>Bacillati</taxon>
        <taxon>Actinomycetota</taxon>
        <taxon>Actinomycetes</taxon>
        <taxon>Kitasatosporales</taxon>
        <taxon>Streptomycetaceae</taxon>
        <taxon>Streptomyces</taxon>
    </lineage>
</organism>